<evidence type="ECO:0000313" key="2">
    <source>
        <dbReference type="EMBL" id="RHL42656.1"/>
    </source>
</evidence>
<gene>
    <name evidence="2" type="ORF">DW018_12450</name>
</gene>
<proteinExistence type="predicted"/>
<feature type="non-terminal residue" evidence="2">
    <location>
        <position position="1"/>
    </location>
</feature>
<dbReference type="Proteomes" id="UP000283314">
    <property type="component" value="Unassembled WGS sequence"/>
</dbReference>
<dbReference type="EMBL" id="QROT01000016">
    <property type="protein sequence ID" value="RHL42656.1"/>
    <property type="molecule type" value="Genomic_DNA"/>
</dbReference>
<feature type="region of interest" description="Disordered" evidence="1">
    <location>
        <begin position="1"/>
        <end position="44"/>
    </location>
</feature>
<reference evidence="2 3" key="1">
    <citation type="submission" date="2018-08" db="EMBL/GenBank/DDBJ databases">
        <title>A genome reference for cultivated species of the human gut microbiota.</title>
        <authorList>
            <person name="Zou Y."/>
            <person name="Xue W."/>
            <person name="Luo G."/>
        </authorList>
    </citation>
    <scope>NUCLEOTIDE SEQUENCE [LARGE SCALE GENOMIC DNA]</scope>
    <source>
        <strain evidence="2 3">AF37-4</strain>
    </source>
</reference>
<name>A0A415L2C5_9FIRM</name>
<dbReference type="AlphaFoldDB" id="A0A415L2C5"/>
<sequence>TQAPTTVAPTEKATTVAPTTKGTDISTNPVTIGNKETSVDNTKKETSADQKVMINKAKIKVAKRKHKSAKIKVSFKKISGVTGYQIRVSSTKKFTKKKTITKFVSKTNVKVYARKLKKAKKLYVQVRGYKIVGGKKVYGLWSGKKKVKK</sequence>
<accession>A0A415L2C5</accession>
<feature type="compositionally biased region" description="Polar residues" evidence="1">
    <location>
        <begin position="1"/>
        <end position="36"/>
    </location>
</feature>
<comment type="caution">
    <text evidence="2">The sequence shown here is derived from an EMBL/GenBank/DDBJ whole genome shotgun (WGS) entry which is preliminary data.</text>
</comment>
<protein>
    <submittedName>
        <fullName evidence="2">Uncharacterized protein</fullName>
    </submittedName>
</protein>
<evidence type="ECO:0000313" key="3">
    <source>
        <dbReference type="Proteomes" id="UP000283314"/>
    </source>
</evidence>
<evidence type="ECO:0000256" key="1">
    <source>
        <dbReference type="SAM" id="MobiDB-lite"/>
    </source>
</evidence>
<organism evidence="2 3">
    <name type="scientific">Eubacterium ventriosum</name>
    <dbReference type="NCBI Taxonomy" id="39496"/>
    <lineage>
        <taxon>Bacteria</taxon>
        <taxon>Bacillati</taxon>
        <taxon>Bacillota</taxon>
        <taxon>Clostridia</taxon>
        <taxon>Eubacteriales</taxon>
        <taxon>Eubacteriaceae</taxon>
        <taxon>Eubacterium</taxon>
    </lineage>
</organism>